<evidence type="ECO:0008006" key="4">
    <source>
        <dbReference type="Google" id="ProtNLM"/>
    </source>
</evidence>
<reference evidence="2 3" key="2">
    <citation type="submission" date="2014-05" db="EMBL/GenBank/DDBJ databases">
        <title>Genome sequence of the 3-chlorobenzoate degrading bacterium Pseudomonas knackmussii B13 shows multiple evidence for horizontal gene transfer.</title>
        <authorList>
            <person name="Miyazaki R."/>
            <person name="Bertelli C."/>
            <person name="Falquet L."/>
            <person name="Robinson-Rechavi M."/>
            <person name="Gharib W."/>
            <person name="Roy S."/>
            <person name="Van der Meer J.R."/>
        </authorList>
    </citation>
    <scope>NUCLEOTIDE SEQUENCE [LARGE SCALE GENOMIC DNA]</scope>
    <source>
        <strain evidence="2 3">B13</strain>
    </source>
</reference>
<dbReference type="PATRIC" id="fig|1301098.3.peg.281"/>
<protein>
    <recommendedName>
        <fullName evidence="4">Lipoprotein</fullName>
    </recommendedName>
</protein>
<accession>A0A024HA12</accession>
<feature type="region of interest" description="Disordered" evidence="1">
    <location>
        <begin position="168"/>
        <end position="241"/>
    </location>
</feature>
<evidence type="ECO:0000313" key="3">
    <source>
        <dbReference type="Proteomes" id="UP000025241"/>
    </source>
</evidence>
<dbReference type="AlphaFoldDB" id="A0A024HA12"/>
<dbReference type="RefSeq" id="WP_043248373.1">
    <property type="nucleotide sequence ID" value="NZ_HG322950.1"/>
</dbReference>
<dbReference type="OrthoDB" id="5974513at2"/>
<gene>
    <name evidence="2" type="ORF">PKB_0272</name>
</gene>
<proteinExistence type="predicted"/>
<keyword evidence="3" id="KW-1185">Reference proteome</keyword>
<dbReference type="SUPFAM" id="SSF159594">
    <property type="entry name" value="XCC0632-like"/>
    <property type="match status" value="1"/>
</dbReference>
<feature type="compositionally biased region" description="Polar residues" evidence="1">
    <location>
        <begin position="218"/>
        <end position="233"/>
    </location>
</feature>
<name>A0A024HA12_PSEKB</name>
<reference evidence="2 3" key="1">
    <citation type="submission" date="2013-03" db="EMBL/GenBank/DDBJ databases">
        <authorList>
            <person name="Linke B."/>
        </authorList>
    </citation>
    <scope>NUCLEOTIDE SEQUENCE [LARGE SCALE GENOMIC DNA]</scope>
    <source>
        <strain evidence="2 3">B13</strain>
    </source>
</reference>
<dbReference type="Proteomes" id="UP000025241">
    <property type="component" value="Chromosome I"/>
</dbReference>
<evidence type="ECO:0000256" key="1">
    <source>
        <dbReference type="SAM" id="MobiDB-lite"/>
    </source>
</evidence>
<evidence type="ECO:0000313" key="2">
    <source>
        <dbReference type="EMBL" id="CDF81651.1"/>
    </source>
</evidence>
<dbReference type="HOGENOM" id="CLU_1151065_0_0_6"/>
<dbReference type="KEGG" id="pkc:PKB_0272"/>
<dbReference type="PROSITE" id="PS51257">
    <property type="entry name" value="PROKAR_LIPOPROTEIN"/>
    <property type="match status" value="1"/>
</dbReference>
<sequence length="241" mass="25905">MRTLFVVLLAAGLAGCAAEVKKDDGMSPIRTYADTQNHLLVSFQGDPSITARPNWPRLTGAWRRALQQAASDADYQLSEQVGSLPSGAQAATLLVVEVQRLQQAGPAGGDLGDAVMRVDVRFADGPSGRLLGSRRYESESDEPESVQGQIKTISAEIINELTSAQRIAKREPLPAPPATSPEQEPAKAKPAPGPGQSLAGSEHLGKPVAVNDGREQQLQKLQRSNLPFDQYQTEYRRLTGQ</sequence>
<feature type="region of interest" description="Disordered" evidence="1">
    <location>
        <begin position="127"/>
        <end position="149"/>
    </location>
</feature>
<organism evidence="2 3">
    <name type="scientific">Pseudomonas knackmussii (strain DSM 6978 / CCUG 54928 / LMG 23759 / B13)</name>
    <dbReference type="NCBI Taxonomy" id="1301098"/>
    <lineage>
        <taxon>Bacteria</taxon>
        <taxon>Pseudomonadati</taxon>
        <taxon>Pseudomonadota</taxon>
        <taxon>Gammaproteobacteria</taxon>
        <taxon>Pseudomonadales</taxon>
        <taxon>Pseudomonadaceae</taxon>
        <taxon>Pseudomonas</taxon>
    </lineage>
</organism>
<dbReference type="EMBL" id="HG322950">
    <property type="protein sequence ID" value="CDF81651.1"/>
    <property type="molecule type" value="Genomic_DNA"/>
</dbReference>